<dbReference type="EMBL" id="JACBZX010000001">
    <property type="protein sequence ID" value="NYG36610.1"/>
    <property type="molecule type" value="Genomic_DNA"/>
</dbReference>
<feature type="compositionally biased region" description="Gly residues" evidence="1">
    <location>
        <begin position="100"/>
        <end position="119"/>
    </location>
</feature>
<gene>
    <name evidence="2" type="ORF">BJY28_001079</name>
</gene>
<name>A0A852X5E2_9MICO</name>
<keyword evidence="3" id="KW-1185">Reference proteome</keyword>
<comment type="caution">
    <text evidence="2">The sequence shown here is derived from an EMBL/GenBank/DDBJ whole genome shotgun (WGS) entry which is preliminary data.</text>
</comment>
<reference evidence="2 3" key="1">
    <citation type="submission" date="2020-07" db="EMBL/GenBank/DDBJ databases">
        <title>Sequencing the genomes of 1000 actinobacteria strains.</title>
        <authorList>
            <person name="Klenk H.-P."/>
        </authorList>
    </citation>
    <scope>NUCLEOTIDE SEQUENCE [LARGE SCALE GENOMIC DNA]</scope>
    <source>
        <strain evidence="2 3">DSM 24723</strain>
    </source>
</reference>
<evidence type="ECO:0000313" key="2">
    <source>
        <dbReference type="EMBL" id="NYG36610.1"/>
    </source>
</evidence>
<accession>A0A852X5E2</accession>
<evidence type="ECO:0000256" key="1">
    <source>
        <dbReference type="SAM" id="MobiDB-lite"/>
    </source>
</evidence>
<organism evidence="2 3">
    <name type="scientific">Janibacter alkaliphilus</name>
    <dbReference type="NCBI Taxonomy" id="1069963"/>
    <lineage>
        <taxon>Bacteria</taxon>
        <taxon>Bacillati</taxon>
        <taxon>Actinomycetota</taxon>
        <taxon>Actinomycetes</taxon>
        <taxon>Micrococcales</taxon>
        <taxon>Intrasporangiaceae</taxon>
        <taxon>Janibacter</taxon>
    </lineage>
</organism>
<evidence type="ECO:0000313" key="3">
    <source>
        <dbReference type="Proteomes" id="UP000592181"/>
    </source>
</evidence>
<dbReference type="Proteomes" id="UP000592181">
    <property type="component" value="Unassembled WGS sequence"/>
</dbReference>
<protein>
    <submittedName>
        <fullName evidence="2">Uncharacterized protein</fullName>
    </submittedName>
</protein>
<dbReference type="AlphaFoldDB" id="A0A852X5E2"/>
<proteinExistence type="predicted"/>
<dbReference type="RefSeq" id="WP_179462084.1">
    <property type="nucleotide sequence ID" value="NZ_JACBZX010000001.1"/>
</dbReference>
<feature type="region of interest" description="Disordered" evidence="1">
    <location>
        <begin position="85"/>
        <end position="119"/>
    </location>
</feature>
<sequence>MDETGALGVPASFNSALAKGVVPVARQAQLHLDNVVDTTLFETSTEFAAIAIQQRGRLSVGSYLVLTEPFRVAGFDFEDGWGVGPDAEGVVTTAPEGDSGSVGGDSSGRGSGDGSEGVS</sequence>